<name>A0A9N7UC87_PLEPL</name>
<accession>A0A9N7UC87</accession>
<dbReference type="EMBL" id="CADEAL010001113">
    <property type="protein sequence ID" value="CAB1429204.1"/>
    <property type="molecule type" value="Genomic_DNA"/>
</dbReference>
<gene>
    <name evidence="1" type="ORF">PLEPLA_LOCUS17179</name>
</gene>
<protein>
    <submittedName>
        <fullName evidence="1">Uncharacterized protein</fullName>
    </submittedName>
</protein>
<comment type="caution">
    <text evidence="1">The sequence shown here is derived from an EMBL/GenBank/DDBJ whole genome shotgun (WGS) entry which is preliminary data.</text>
</comment>
<evidence type="ECO:0000313" key="2">
    <source>
        <dbReference type="Proteomes" id="UP001153269"/>
    </source>
</evidence>
<dbReference type="Proteomes" id="UP001153269">
    <property type="component" value="Unassembled WGS sequence"/>
</dbReference>
<reference evidence="1" key="1">
    <citation type="submission" date="2020-03" db="EMBL/GenBank/DDBJ databases">
        <authorList>
            <person name="Weist P."/>
        </authorList>
    </citation>
    <scope>NUCLEOTIDE SEQUENCE</scope>
</reference>
<evidence type="ECO:0000313" key="1">
    <source>
        <dbReference type="EMBL" id="CAB1429204.1"/>
    </source>
</evidence>
<organism evidence="1 2">
    <name type="scientific">Pleuronectes platessa</name>
    <name type="common">European plaice</name>
    <dbReference type="NCBI Taxonomy" id="8262"/>
    <lineage>
        <taxon>Eukaryota</taxon>
        <taxon>Metazoa</taxon>
        <taxon>Chordata</taxon>
        <taxon>Craniata</taxon>
        <taxon>Vertebrata</taxon>
        <taxon>Euteleostomi</taxon>
        <taxon>Actinopterygii</taxon>
        <taxon>Neopterygii</taxon>
        <taxon>Teleostei</taxon>
        <taxon>Neoteleostei</taxon>
        <taxon>Acanthomorphata</taxon>
        <taxon>Carangaria</taxon>
        <taxon>Pleuronectiformes</taxon>
        <taxon>Pleuronectoidei</taxon>
        <taxon>Pleuronectidae</taxon>
        <taxon>Pleuronectes</taxon>
    </lineage>
</organism>
<sequence>MFLFTRGQGDIYQLSAQASDGVSCDFEVESELDSFPWGVPGQIPDKMLWFETVSISSRASHHLTSPPPGCLVFTPLANRPCRMYSTSRFPLLRRCSCSRLIQDQFASQNDMQRIEAGEPTSSFTVRMNVSWTQPTPPQPPAPLLELAS</sequence>
<proteinExistence type="predicted"/>
<keyword evidence="2" id="KW-1185">Reference proteome</keyword>
<dbReference type="AlphaFoldDB" id="A0A9N7UC87"/>